<evidence type="ECO:0000313" key="1">
    <source>
        <dbReference type="EMBL" id="KKL58257.1"/>
    </source>
</evidence>
<name>A0A0F9G4S4_9ZZZZ</name>
<dbReference type="AlphaFoldDB" id="A0A0F9G4S4"/>
<gene>
    <name evidence="1" type="ORF">LCGC14_2227200</name>
</gene>
<accession>A0A0F9G4S4</accession>
<reference evidence="1" key="1">
    <citation type="journal article" date="2015" name="Nature">
        <title>Complex archaea that bridge the gap between prokaryotes and eukaryotes.</title>
        <authorList>
            <person name="Spang A."/>
            <person name="Saw J.H."/>
            <person name="Jorgensen S.L."/>
            <person name="Zaremba-Niedzwiedzka K."/>
            <person name="Martijn J."/>
            <person name="Lind A.E."/>
            <person name="van Eijk R."/>
            <person name="Schleper C."/>
            <person name="Guy L."/>
            <person name="Ettema T.J."/>
        </authorList>
    </citation>
    <scope>NUCLEOTIDE SEQUENCE</scope>
</reference>
<dbReference type="EMBL" id="LAZR01029886">
    <property type="protein sequence ID" value="KKL58257.1"/>
    <property type="molecule type" value="Genomic_DNA"/>
</dbReference>
<feature type="non-terminal residue" evidence="1">
    <location>
        <position position="46"/>
    </location>
</feature>
<comment type="caution">
    <text evidence="1">The sequence shown here is derived from an EMBL/GenBank/DDBJ whole genome shotgun (WGS) entry which is preliminary data.</text>
</comment>
<protein>
    <submittedName>
        <fullName evidence="1">Uncharacterized protein</fullName>
    </submittedName>
</protein>
<proteinExistence type="predicted"/>
<organism evidence="1">
    <name type="scientific">marine sediment metagenome</name>
    <dbReference type="NCBI Taxonomy" id="412755"/>
    <lineage>
        <taxon>unclassified sequences</taxon>
        <taxon>metagenomes</taxon>
        <taxon>ecological metagenomes</taxon>
    </lineage>
</organism>
<sequence>MKRILIAVGALIAITTLYFCCIRESEIYHTSKPEKTIVQGSYAVVG</sequence>